<dbReference type="GO" id="GO:0000213">
    <property type="term" value="F:tRNA-intron lyase activity"/>
    <property type="evidence" value="ECO:0007669"/>
    <property type="project" value="InterPro"/>
</dbReference>
<accession>A0A218NLN1</accession>
<dbReference type="CDD" id="cd22363">
    <property type="entry name" value="tRNA-intron_lyase_C"/>
    <property type="match status" value="1"/>
</dbReference>
<organism evidence="2 3">
    <name type="scientific">Candidatus Mancarchaeum acidiphilum</name>
    <dbReference type="NCBI Taxonomy" id="1920749"/>
    <lineage>
        <taxon>Archaea</taxon>
        <taxon>Candidatus Micrarchaeota</taxon>
        <taxon>Candidatus Mancarchaeum</taxon>
    </lineage>
</organism>
<dbReference type="SUPFAM" id="SSF53032">
    <property type="entry name" value="tRNA-intron endonuclease catalytic domain-like"/>
    <property type="match status" value="2"/>
</dbReference>
<dbReference type="InterPro" id="IPR011856">
    <property type="entry name" value="tRNA_endonuc-like_dom_sf"/>
</dbReference>
<keyword evidence="3" id="KW-1185">Reference proteome</keyword>
<dbReference type="Gene3D" id="3.40.1350.150">
    <property type="match status" value="1"/>
</dbReference>
<reference evidence="2 3" key="1">
    <citation type="journal article" date="2017" name="Nat. Commun.">
        <title>'ARMAN' archaea depend on association with euryarchaeal host in culture and in situ.</title>
        <authorList>
            <person name="Golyshina O."/>
            <person name="Toshchakov S."/>
            <person name="Makarova K."/>
            <person name="Gavrilov S."/>
            <person name="Korzhenkov A."/>
            <person name="La Cono V."/>
            <person name="Arcadi E."/>
            <person name="Nechitaylo T."/>
            <person name="Ferrer M."/>
            <person name="Kublanov I."/>
            <person name="Wolf Y."/>
            <person name="Yakimov M."/>
            <person name="Golyshin P."/>
            <person name="Slesarev A."/>
            <person name="Kozyavkin S."/>
        </authorList>
    </citation>
    <scope>NUCLEOTIDE SEQUENCE [LARGE SCALE GENOMIC DNA]</scope>
    <source>
        <strain evidence="2 3">Mia14</strain>
    </source>
</reference>
<evidence type="ECO:0000313" key="2">
    <source>
        <dbReference type="EMBL" id="ASI13352.1"/>
    </source>
</evidence>
<dbReference type="PANTHER" id="PTHR21227">
    <property type="entry name" value="TRNA-SPLICING ENDONUCLEASE SUBUNIT SEN2"/>
    <property type="match status" value="1"/>
</dbReference>
<dbReference type="InterPro" id="IPR006676">
    <property type="entry name" value="tRNA_splic"/>
</dbReference>
<dbReference type="PANTHER" id="PTHR21227:SF0">
    <property type="entry name" value="TRNA-SPLICING ENDONUCLEASE SUBUNIT SEN2"/>
    <property type="match status" value="1"/>
</dbReference>
<proteinExistence type="predicted"/>
<keyword evidence="2" id="KW-0540">Nuclease</keyword>
<dbReference type="OrthoDB" id="46045at2157"/>
<dbReference type="Gene3D" id="3.40.1170.20">
    <property type="entry name" value="tRNA intron endonuclease, N-terminal domain"/>
    <property type="match status" value="2"/>
</dbReference>
<dbReference type="GO" id="GO:0006388">
    <property type="term" value="P:tRNA splicing, via endonucleolytic cleavage and ligation"/>
    <property type="evidence" value="ECO:0007669"/>
    <property type="project" value="InterPro"/>
</dbReference>
<evidence type="ECO:0000313" key="3">
    <source>
        <dbReference type="Proteomes" id="UP000197679"/>
    </source>
</evidence>
<protein>
    <submittedName>
        <fullName evidence="2">tRNA splicing endonuclease</fullName>
    </submittedName>
</protein>
<dbReference type="Pfam" id="PF01974">
    <property type="entry name" value="tRNA_int_endo"/>
    <property type="match status" value="1"/>
</dbReference>
<feature type="domain" description="tRNA intron endonuclease catalytic" evidence="1">
    <location>
        <begin position="209"/>
        <end position="292"/>
    </location>
</feature>
<gene>
    <name evidence="2" type="ORF">Mia14_0003</name>
</gene>
<dbReference type="NCBIfam" id="TIGR00324">
    <property type="entry name" value="endA"/>
    <property type="match status" value="1"/>
</dbReference>
<dbReference type="Proteomes" id="UP000197679">
    <property type="component" value="Chromosome"/>
</dbReference>
<sequence length="390" mass="45806">MALMLRYDSKNHSAYSTDQSTIDILRNGFIGDFKNGRLSLIPEEALYLMDVRNSECVTAKGKYIDFVQLAHKNRKSKKFMARYFTYKDWRDRGLIIVPPWRITQLPEEKRPISVKTYPAEKLKLKKFMASGIFFPYDMVTIIKDESIGKYLYDTQWFGQYGTYKLADHGSLNKLDIYETLFLMDSKRLSVEGYSRSDIIKAGVSMRDDFRKLYSVYKDWRKRGYVVKTGFKFGTHFRIYFPGANPTNQNSEWVHSRHVLHVFPRNSKLLISEWARAIRVAHSVRKTFILAIPGKSRAKKLDIDFILYHREKGKIEDPKTVYPKYSMLSLSENEYIGGSELSAIISKSQSINLELIIAIMDRETAVTYYKVRKINLPMSRYEYYEIDWMQP</sequence>
<keyword evidence="2" id="KW-0378">Hydrolase</keyword>
<evidence type="ECO:0000259" key="1">
    <source>
        <dbReference type="Pfam" id="PF01974"/>
    </source>
</evidence>
<dbReference type="KEGG" id="marh:Mia14_0003"/>
<dbReference type="AlphaFoldDB" id="A0A218NLN1"/>
<dbReference type="InterPro" id="IPR006677">
    <property type="entry name" value="tRNA_intron_Endonuc_cat-like"/>
</dbReference>
<dbReference type="InterPro" id="IPR036740">
    <property type="entry name" value="tRNA_intron_Endonuc_N_sf"/>
</dbReference>
<dbReference type="GO" id="GO:0003676">
    <property type="term" value="F:nucleic acid binding"/>
    <property type="evidence" value="ECO:0007669"/>
    <property type="project" value="InterPro"/>
</dbReference>
<keyword evidence="2" id="KW-0255">Endonuclease</keyword>
<dbReference type="GO" id="GO:0005737">
    <property type="term" value="C:cytoplasm"/>
    <property type="evidence" value="ECO:0007669"/>
    <property type="project" value="TreeGrafter"/>
</dbReference>
<dbReference type="SUPFAM" id="SSF55267">
    <property type="entry name" value="tRNA-intron endonuclease N-terminal domain-like"/>
    <property type="match status" value="1"/>
</dbReference>
<dbReference type="InterPro" id="IPR036167">
    <property type="entry name" value="tRNA_intron_Endo_cat-like_sf"/>
</dbReference>
<name>A0A218NLN1_9ARCH</name>
<dbReference type="EMBL" id="CP019964">
    <property type="protein sequence ID" value="ASI13352.1"/>
    <property type="molecule type" value="Genomic_DNA"/>
</dbReference>
<dbReference type="GeneID" id="33313565"/>
<dbReference type="RefSeq" id="WP_088819521.1">
    <property type="nucleotide sequence ID" value="NZ_CP019964.1"/>
</dbReference>
<dbReference type="Gene3D" id="3.40.1350.10">
    <property type="match status" value="1"/>
</dbReference>